<evidence type="ECO:0000313" key="17">
    <source>
        <dbReference type="EMBL" id="MDO7833896.1"/>
    </source>
</evidence>
<dbReference type="SUPFAM" id="SSF81343">
    <property type="entry name" value="Fumarate reductase respiratory complex transmembrane subunits"/>
    <property type="match status" value="1"/>
</dbReference>
<comment type="function">
    <text evidence="2">Membrane-anchoring subunit of succinate dehydrogenase (SDH).</text>
</comment>
<dbReference type="InterPro" id="IPR014312">
    <property type="entry name" value="Succ_DH_anchor"/>
</dbReference>
<comment type="cofactor">
    <cofactor evidence="1">
        <name>heme</name>
        <dbReference type="ChEBI" id="CHEBI:30413"/>
    </cofactor>
</comment>
<feature type="transmembrane region" description="Helical" evidence="16">
    <location>
        <begin position="59"/>
        <end position="79"/>
    </location>
</feature>
<keyword evidence="7" id="KW-0813">Transport</keyword>
<feature type="transmembrane region" description="Helical" evidence="16">
    <location>
        <begin position="99"/>
        <end position="128"/>
    </location>
</feature>
<evidence type="ECO:0000313" key="18">
    <source>
        <dbReference type="Proteomes" id="UP001176471"/>
    </source>
</evidence>
<comment type="caution">
    <text evidence="17">The sequence shown here is derived from an EMBL/GenBank/DDBJ whole genome shotgun (WGS) entry which is preliminary data.</text>
</comment>
<name>A0ABT8ZHJ7_9SPHN</name>
<keyword evidence="13 16" id="KW-1133">Transmembrane helix</keyword>
<keyword evidence="8" id="KW-0816">Tricarboxylic acid cycle</keyword>
<evidence type="ECO:0000256" key="9">
    <source>
        <dbReference type="ARBA" id="ARBA00022617"/>
    </source>
</evidence>
<evidence type="ECO:0000256" key="8">
    <source>
        <dbReference type="ARBA" id="ARBA00022532"/>
    </source>
</evidence>
<dbReference type="Proteomes" id="UP001176471">
    <property type="component" value="Unassembled WGS sequence"/>
</dbReference>
<evidence type="ECO:0000256" key="10">
    <source>
        <dbReference type="ARBA" id="ARBA00022692"/>
    </source>
</evidence>
<evidence type="ECO:0000256" key="5">
    <source>
        <dbReference type="ARBA" id="ARBA00011558"/>
    </source>
</evidence>
<dbReference type="RefSeq" id="WP_304534418.1">
    <property type="nucleotide sequence ID" value="NZ_JAUQOM010000001.1"/>
</dbReference>
<keyword evidence="18" id="KW-1185">Reference proteome</keyword>
<evidence type="ECO:0000256" key="14">
    <source>
        <dbReference type="ARBA" id="ARBA00023004"/>
    </source>
</evidence>
<evidence type="ECO:0000256" key="15">
    <source>
        <dbReference type="ARBA" id="ARBA00023136"/>
    </source>
</evidence>
<evidence type="ECO:0000256" key="7">
    <source>
        <dbReference type="ARBA" id="ARBA00022448"/>
    </source>
</evidence>
<dbReference type="CDD" id="cd03495">
    <property type="entry name" value="SQR_TypeC_SdhD_like"/>
    <property type="match status" value="1"/>
</dbReference>
<evidence type="ECO:0000256" key="1">
    <source>
        <dbReference type="ARBA" id="ARBA00001971"/>
    </source>
</evidence>
<dbReference type="Gene3D" id="1.20.1300.10">
    <property type="entry name" value="Fumarate reductase/succinate dehydrogenase, transmembrane subunit"/>
    <property type="match status" value="1"/>
</dbReference>
<dbReference type="Pfam" id="PF01127">
    <property type="entry name" value="Sdh_cyt"/>
    <property type="match status" value="1"/>
</dbReference>
<comment type="subcellular location">
    <subcellularLocation>
        <location evidence="3">Membrane</location>
        <topology evidence="3">Multi-pass membrane protein</topology>
    </subcellularLocation>
</comment>
<keyword evidence="10 16" id="KW-0812">Transmembrane</keyword>
<protein>
    <recommendedName>
        <fullName evidence="6">Succinate dehydrogenase hydrophobic membrane anchor subunit</fullName>
    </recommendedName>
</protein>
<reference evidence="17" key="1">
    <citation type="submission" date="2023-07" db="EMBL/GenBank/DDBJ databases">
        <title>Bacterial whole genome sequence for Sphingobium sp. HBC34.</title>
        <authorList>
            <person name="Le V."/>
            <person name="Ko S.-R."/>
            <person name="Ahn C.-Y."/>
            <person name="Oh H.-M."/>
        </authorList>
    </citation>
    <scope>NUCLEOTIDE SEQUENCE</scope>
    <source>
        <strain evidence="17">HBC34</strain>
    </source>
</reference>
<evidence type="ECO:0000256" key="12">
    <source>
        <dbReference type="ARBA" id="ARBA00022982"/>
    </source>
</evidence>
<sequence>MGTGTGIGRVRGLGSARHGAHHWLTQRYTAVGNLLLVLWLIFSLLSLPGLDYESVVNWIANPLVAVPMMLMIVSIFWHLRLGMQVMLEDYVHDKGLAFFSMLLLNFYAFGGAAAGVFAIAKIAFIGVVKP</sequence>
<evidence type="ECO:0000256" key="3">
    <source>
        <dbReference type="ARBA" id="ARBA00004141"/>
    </source>
</evidence>
<dbReference type="NCBIfam" id="TIGR02968">
    <property type="entry name" value="succ_dehyd_anc"/>
    <property type="match status" value="1"/>
</dbReference>
<dbReference type="EMBL" id="JAUQOM010000001">
    <property type="protein sequence ID" value="MDO7833896.1"/>
    <property type="molecule type" value="Genomic_DNA"/>
</dbReference>
<gene>
    <name evidence="17" type="primary">sdhD</name>
    <name evidence="17" type="ORF">Q4610_02450</name>
</gene>
<comment type="pathway">
    <text evidence="4">Carbohydrate metabolism; tricarboxylic acid cycle.</text>
</comment>
<evidence type="ECO:0000256" key="2">
    <source>
        <dbReference type="ARBA" id="ARBA00004050"/>
    </source>
</evidence>
<evidence type="ECO:0000256" key="4">
    <source>
        <dbReference type="ARBA" id="ARBA00005163"/>
    </source>
</evidence>
<evidence type="ECO:0000256" key="16">
    <source>
        <dbReference type="SAM" id="Phobius"/>
    </source>
</evidence>
<keyword evidence="9" id="KW-0349">Heme</keyword>
<organism evidence="17 18">
    <name type="scientific">Sphingobium cyanobacteriorum</name>
    <dbReference type="NCBI Taxonomy" id="3063954"/>
    <lineage>
        <taxon>Bacteria</taxon>
        <taxon>Pseudomonadati</taxon>
        <taxon>Pseudomonadota</taxon>
        <taxon>Alphaproteobacteria</taxon>
        <taxon>Sphingomonadales</taxon>
        <taxon>Sphingomonadaceae</taxon>
        <taxon>Sphingobium</taxon>
    </lineage>
</organism>
<evidence type="ECO:0000256" key="11">
    <source>
        <dbReference type="ARBA" id="ARBA00022723"/>
    </source>
</evidence>
<evidence type="ECO:0000256" key="6">
    <source>
        <dbReference type="ARBA" id="ARBA00019425"/>
    </source>
</evidence>
<dbReference type="InterPro" id="IPR034804">
    <property type="entry name" value="SQR/QFR_C/D"/>
</dbReference>
<comment type="subunit">
    <text evidence="5">Part of an enzyme complex containing four subunits: a flavoprotein, an iron-sulfur protein, plus two membrane-anchoring proteins, SdhC and SdhD.</text>
</comment>
<feature type="transmembrane region" description="Helical" evidence="16">
    <location>
        <begin position="28"/>
        <end position="47"/>
    </location>
</feature>
<keyword evidence="15 16" id="KW-0472">Membrane</keyword>
<keyword evidence="11" id="KW-0479">Metal-binding</keyword>
<evidence type="ECO:0000256" key="13">
    <source>
        <dbReference type="ARBA" id="ARBA00022989"/>
    </source>
</evidence>
<keyword evidence="14" id="KW-0408">Iron</keyword>
<proteinExistence type="predicted"/>
<keyword evidence="12" id="KW-0249">Electron transport</keyword>
<accession>A0ABT8ZHJ7</accession>
<dbReference type="InterPro" id="IPR000701">
    <property type="entry name" value="SuccDH_FuR_B_TM-su"/>
</dbReference>